<gene>
    <name evidence="3" type="ORF">GTP41_18190</name>
</gene>
<comment type="caution">
    <text evidence="3">The sequence shown here is derived from an EMBL/GenBank/DDBJ whole genome shotgun (WGS) entry which is preliminary data.</text>
</comment>
<reference evidence="3 4" key="1">
    <citation type="submission" date="2019-12" db="EMBL/GenBank/DDBJ databases">
        <title>Novel species isolated from a subtropical stream in China.</title>
        <authorList>
            <person name="Lu H."/>
        </authorList>
    </citation>
    <scope>NUCLEOTIDE SEQUENCE [LARGE SCALE GENOMIC DNA]</scope>
    <source>
        <strain evidence="3 4">DS3</strain>
    </source>
</reference>
<evidence type="ECO:0000256" key="1">
    <source>
        <dbReference type="SAM" id="MobiDB-lite"/>
    </source>
</evidence>
<feature type="region of interest" description="Disordered" evidence="1">
    <location>
        <begin position="34"/>
        <end position="131"/>
    </location>
</feature>
<feature type="region of interest" description="Disordered" evidence="1">
    <location>
        <begin position="150"/>
        <end position="176"/>
    </location>
</feature>
<name>A0A6N9HKZ7_9BURK</name>
<dbReference type="RefSeq" id="WP_161026993.1">
    <property type="nucleotide sequence ID" value="NZ_WWCJ01000013.1"/>
</dbReference>
<evidence type="ECO:0000313" key="3">
    <source>
        <dbReference type="EMBL" id="MYN04026.1"/>
    </source>
</evidence>
<feature type="compositionally biased region" description="Low complexity" evidence="1">
    <location>
        <begin position="58"/>
        <end position="90"/>
    </location>
</feature>
<keyword evidence="2" id="KW-0732">Signal</keyword>
<dbReference type="Proteomes" id="UP000448575">
    <property type="component" value="Unassembled WGS sequence"/>
</dbReference>
<sequence length="176" mass="18900">MNQRITRCMLAAALIACSSLAQAQWIWVNEKGVKQLSDQPPPPGTPANRVLKSPRGLAPADARQAAAPAPAAEGEDAAAPADAKAPAAKPSLAERNADYNKRQKLAAENAAKAQEDANRANEKTKYCSEAKKNIDLLESGVRISEVDNKGERGYMSDEGRAKRLQEDRSAYNKACK</sequence>
<feature type="chain" id="PRO_5027096420" evidence="2">
    <location>
        <begin position="24"/>
        <end position="176"/>
    </location>
</feature>
<feature type="compositionally biased region" description="Basic and acidic residues" evidence="1">
    <location>
        <begin position="150"/>
        <end position="170"/>
    </location>
</feature>
<dbReference type="EMBL" id="WWCJ01000013">
    <property type="protein sequence ID" value="MYN04026.1"/>
    <property type="molecule type" value="Genomic_DNA"/>
</dbReference>
<evidence type="ECO:0000256" key="2">
    <source>
        <dbReference type="SAM" id="SignalP"/>
    </source>
</evidence>
<protein>
    <submittedName>
        <fullName evidence="3">DUF4124 domain-containing protein</fullName>
    </submittedName>
</protein>
<feature type="signal peptide" evidence="2">
    <location>
        <begin position="1"/>
        <end position="23"/>
    </location>
</feature>
<keyword evidence="4" id="KW-1185">Reference proteome</keyword>
<organism evidence="3 4">
    <name type="scientific">Pseudoduganella guangdongensis</name>
    <dbReference type="NCBI Taxonomy" id="2692179"/>
    <lineage>
        <taxon>Bacteria</taxon>
        <taxon>Pseudomonadati</taxon>
        <taxon>Pseudomonadota</taxon>
        <taxon>Betaproteobacteria</taxon>
        <taxon>Burkholderiales</taxon>
        <taxon>Oxalobacteraceae</taxon>
        <taxon>Telluria group</taxon>
        <taxon>Pseudoduganella</taxon>
    </lineage>
</organism>
<feature type="compositionally biased region" description="Basic and acidic residues" evidence="1">
    <location>
        <begin position="113"/>
        <end position="131"/>
    </location>
</feature>
<dbReference type="AlphaFoldDB" id="A0A6N9HKZ7"/>
<proteinExistence type="predicted"/>
<evidence type="ECO:0000313" key="4">
    <source>
        <dbReference type="Proteomes" id="UP000448575"/>
    </source>
</evidence>
<accession>A0A6N9HKZ7</accession>